<dbReference type="Proteomes" id="UP000325780">
    <property type="component" value="Unassembled WGS sequence"/>
</dbReference>
<gene>
    <name evidence="3" type="ORF">BDV25DRAFT_47227</name>
</gene>
<keyword evidence="2" id="KW-0812">Transmembrane</keyword>
<organism evidence="3 4">
    <name type="scientific">Aspergillus avenaceus</name>
    <dbReference type="NCBI Taxonomy" id="36643"/>
    <lineage>
        <taxon>Eukaryota</taxon>
        <taxon>Fungi</taxon>
        <taxon>Dikarya</taxon>
        <taxon>Ascomycota</taxon>
        <taxon>Pezizomycotina</taxon>
        <taxon>Eurotiomycetes</taxon>
        <taxon>Eurotiomycetidae</taxon>
        <taxon>Eurotiales</taxon>
        <taxon>Aspergillaceae</taxon>
        <taxon>Aspergillus</taxon>
        <taxon>Aspergillus subgen. Circumdati</taxon>
    </lineage>
</organism>
<feature type="region of interest" description="Disordered" evidence="1">
    <location>
        <begin position="1"/>
        <end position="43"/>
    </location>
</feature>
<evidence type="ECO:0000256" key="1">
    <source>
        <dbReference type="SAM" id="MobiDB-lite"/>
    </source>
</evidence>
<keyword evidence="2" id="KW-0472">Membrane</keyword>
<sequence>MRLGESKNPQALKAVKPHGRLTEPTRNNRKPFPRPPAQETKKNKLKVNSTFVSCNFCFMLFMTVWSYNSVDRIPPHLPLYLLFLISGVDTA</sequence>
<dbReference type="EMBL" id="ML742250">
    <property type="protein sequence ID" value="KAE8146630.1"/>
    <property type="molecule type" value="Genomic_DNA"/>
</dbReference>
<evidence type="ECO:0000313" key="3">
    <source>
        <dbReference type="EMBL" id="KAE8146630.1"/>
    </source>
</evidence>
<feature type="transmembrane region" description="Helical" evidence="2">
    <location>
        <begin position="47"/>
        <end position="67"/>
    </location>
</feature>
<evidence type="ECO:0000313" key="4">
    <source>
        <dbReference type="Proteomes" id="UP000325780"/>
    </source>
</evidence>
<dbReference type="AlphaFoldDB" id="A0A5N6TK40"/>
<keyword evidence="4" id="KW-1185">Reference proteome</keyword>
<accession>A0A5N6TK40</accession>
<proteinExistence type="predicted"/>
<evidence type="ECO:0000256" key="2">
    <source>
        <dbReference type="SAM" id="Phobius"/>
    </source>
</evidence>
<keyword evidence="2" id="KW-1133">Transmembrane helix</keyword>
<reference evidence="3 4" key="1">
    <citation type="submission" date="2019-04" db="EMBL/GenBank/DDBJ databases">
        <title>Friends and foes A comparative genomics study of 23 Aspergillus species from section Flavi.</title>
        <authorList>
            <consortium name="DOE Joint Genome Institute"/>
            <person name="Kjaerbolling I."/>
            <person name="Vesth T."/>
            <person name="Frisvad J.C."/>
            <person name="Nybo J.L."/>
            <person name="Theobald S."/>
            <person name="Kildgaard S."/>
            <person name="Isbrandt T."/>
            <person name="Kuo A."/>
            <person name="Sato A."/>
            <person name="Lyhne E.K."/>
            <person name="Kogle M.E."/>
            <person name="Wiebenga A."/>
            <person name="Kun R.S."/>
            <person name="Lubbers R.J."/>
            <person name="Makela M.R."/>
            <person name="Barry K."/>
            <person name="Chovatia M."/>
            <person name="Clum A."/>
            <person name="Daum C."/>
            <person name="Haridas S."/>
            <person name="He G."/>
            <person name="LaButti K."/>
            <person name="Lipzen A."/>
            <person name="Mondo S."/>
            <person name="Riley R."/>
            <person name="Salamov A."/>
            <person name="Simmons B.A."/>
            <person name="Magnuson J.K."/>
            <person name="Henrissat B."/>
            <person name="Mortensen U.H."/>
            <person name="Larsen T.O."/>
            <person name="Devries R.P."/>
            <person name="Grigoriev I.V."/>
            <person name="Machida M."/>
            <person name="Baker S.E."/>
            <person name="Andersen M.R."/>
        </authorList>
    </citation>
    <scope>NUCLEOTIDE SEQUENCE [LARGE SCALE GENOMIC DNA]</scope>
    <source>
        <strain evidence="3 4">IBT 18842</strain>
    </source>
</reference>
<name>A0A5N6TK40_ASPAV</name>
<protein>
    <submittedName>
        <fullName evidence="3">Uncharacterized protein</fullName>
    </submittedName>
</protein>